<dbReference type="Pfam" id="PF02958">
    <property type="entry name" value="EcKL"/>
    <property type="match status" value="1"/>
</dbReference>
<evidence type="ECO:0000313" key="2">
    <source>
        <dbReference type="EMBL" id="KAJ9589451.1"/>
    </source>
</evidence>
<protein>
    <recommendedName>
        <fullName evidence="1">CHK kinase-like domain-containing protein</fullName>
    </recommendedName>
</protein>
<dbReference type="Proteomes" id="UP001233999">
    <property type="component" value="Unassembled WGS sequence"/>
</dbReference>
<organism evidence="2 3">
    <name type="scientific">Diploptera punctata</name>
    <name type="common">Pacific beetle cockroach</name>
    <dbReference type="NCBI Taxonomy" id="6984"/>
    <lineage>
        <taxon>Eukaryota</taxon>
        <taxon>Metazoa</taxon>
        <taxon>Ecdysozoa</taxon>
        <taxon>Arthropoda</taxon>
        <taxon>Hexapoda</taxon>
        <taxon>Insecta</taxon>
        <taxon>Pterygota</taxon>
        <taxon>Neoptera</taxon>
        <taxon>Polyneoptera</taxon>
        <taxon>Dictyoptera</taxon>
        <taxon>Blattodea</taxon>
        <taxon>Blaberoidea</taxon>
        <taxon>Blaberidae</taxon>
        <taxon>Diplopterinae</taxon>
        <taxon>Diploptera</taxon>
    </lineage>
</organism>
<dbReference type="InterPro" id="IPR015897">
    <property type="entry name" value="CHK_kinase-like"/>
</dbReference>
<comment type="caution">
    <text evidence="2">The sequence shown here is derived from an EMBL/GenBank/DDBJ whole genome shotgun (WGS) entry which is preliminary data.</text>
</comment>
<dbReference type="AlphaFoldDB" id="A0AAD8EGN8"/>
<dbReference type="PANTHER" id="PTHR11012:SF48">
    <property type="entry name" value="CHK KINASE-LIKE DOMAIN-CONTAINING PROTEIN-RELATED"/>
    <property type="match status" value="1"/>
</dbReference>
<feature type="domain" description="CHK kinase-like" evidence="1">
    <location>
        <begin position="140"/>
        <end position="333"/>
    </location>
</feature>
<dbReference type="PANTHER" id="PTHR11012">
    <property type="entry name" value="PROTEIN KINASE-LIKE DOMAIN-CONTAINING"/>
    <property type="match status" value="1"/>
</dbReference>
<accession>A0AAD8EGN8</accession>
<dbReference type="Gene3D" id="3.90.1200.10">
    <property type="match status" value="1"/>
</dbReference>
<dbReference type="SMART" id="SM00587">
    <property type="entry name" value="CHK"/>
    <property type="match status" value="1"/>
</dbReference>
<evidence type="ECO:0000259" key="1">
    <source>
        <dbReference type="SMART" id="SM00587"/>
    </source>
</evidence>
<sequence length="333" mass="38489">MASKGKKTNIYESLLSREDWTKIIAKKIKTNDFDIIKTSIGPLSEEQLGFMGDHLKLTATVKLHEEKKELNLNFFSKALPQTNATFREYVDTIGAFVKETGFFADLLPDLNKYIIKKNADIEDDGNTWTCKCYFSRPDIIVLEDLTAIGFKQVEDRQALDYDHCIAVLKVLADYHASSIILEEKQTKAMNAKKTYTIFDKYSNILFETEWVTTEGHPGNKFLNSSVKGMETIVKYLPNYGKNYENFKLIQEKVTDVSKMMCDVVKPSKKYRNVLCQGDLTVNNIFFKYKDDGKTPVEARIIDFQVMRYNPPSSEVLWFLHLVTRKDFRDKHVD</sequence>
<reference evidence="2" key="2">
    <citation type="submission" date="2023-05" db="EMBL/GenBank/DDBJ databases">
        <authorList>
            <person name="Fouks B."/>
        </authorList>
    </citation>
    <scope>NUCLEOTIDE SEQUENCE</scope>
    <source>
        <strain evidence="2">Stay&amp;Tobe</strain>
        <tissue evidence="2">Testes</tissue>
    </source>
</reference>
<dbReference type="InterPro" id="IPR004119">
    <property type="entry name" value="EcKL"/>
</dbReference>
<dbReference type="EMBL" id="JASPKZ010004939">
    <property type="protein sequence ID" value="KAJ9589451.1"/>
    <property type="molecule type" value="Genomic_DNA"/>
</dbReference>
<gene>
    <name evidence="2" type="ORF">L9F63_017354</name>
</gene>
<dbReference type="SUPFAM" id="SSF56112">
    <property type="entry name" value="Protein kinase-like (PK-like)"/>
    <property type="match status" value="1"/>
</dbReference>
<dbReference type="InterPro" id="IPR011009">
    <property type="entry name" value="Kinase-like_dom_sf"/>
</dbReference>
<keyword evidence="3" id="KW-1185">Reference proteome</keyword>
<reference evidence="2" key="1">
    <citation type="journal article" date="2023" name="IScience">
        <title>Live-bearing cockroach genome reveals convergent evolutionary mechanisms linked to viviparity in insects and beyond.</title>
        <authorList>
            <person name="Fouks B."/>
            <person name="Harrison M.C."/>
            <person name="Mikhailova A.A."/>
            <person name="Marchal E."/>
            <person name="English S."/>
            <person name="Carruthers M."/>
            <person name="Jennings E.C."/>
            <person name="Chiamaka E.L."/>
            <person name="Frigard R.A."/>
            <person name="Pippel M."/>
            <person name="Attardo G.M."/>
            <person name="Benoit J.B."/>
            <person name="Bornberg-Bauer E."/>
            <person name="Tobe S.S."/>
        </authorList>
    </citation>
    <scope>NUCLEOTIDE SEQUENCE</scope>
    <source>
        <strain evidence="2">Stay&amp;Tobe</strain>
    </source>
</reference>
<name>A0AAD8EGN8_DIPPU</name>
<proteinExistence type="predicted"/>
<evidence type="ECO:0000313" key="3">
    <source>
        <dbReference type="Proteomes" id="UP001233999"/>
    </source>
</evidence>